<dbReference type="InterPro" id="IPR016039">
    <property type="entry name" value="Thiolase-like"/>
</dbReference>
<sequence>MRRPADDQHAGGDWLAVTGLGLRLAGVTGPDDLARRFDATVLTPPPVLRRYDAPHTDLVPVDRRAAAPVEPGLPASVPTRGLRALPHESRLALAVAVTAEEQAAGAPPPRTGPETTAPRPVPTAPEPAVAAPDPAGSATGPTAVVWASSTSGLAEYGTVCVEAATLDPGLCNPTLGPASSFNGPAATVSIRLGLDGPNETVTGGPAAGLSALVEAARLVAEGDAVRALVGGSATVSRWSLAAHAEPLVAAEGAGCLALRPWRGADPGVRLGRFHRVGLDAGDLVTHTRDLVRGVVVPDGPAPGPLVVSTRDIDLVEALAKDHPQPVWHLERVLGDFGAAGGLFAVTCAVAHCLNSPSPTTLLVLAVEPCGNAAIMEVSSWGASTLSNGC</sequence>
<dbReference type="Gene3D" id="3.40.47.10">
    <property type="match status" value="1"/>
</dbReference>
<dbReference type="EMBL" id="JAZGQK010000028">
    <property type="protein sequence ID" value="MEE6262484.1"/>
    <property type="molecule type" value="Genomic_DNA"/>
</dbReference>
<accession>A0ABU7S139</accession>
<evidence type="ECO:0000313" key="3">
    <source>
        <dbReference type="EMBL" id="MEE6262484.1"/>
    </source>
</evidence>
<keyword evidence="4" id="KW-1185">Reference proteome</keyword>
<proteinExistence type="predicted"/>
<organism evidence="3 4">
    <name type="scientific">Plantactinospora sonchi</name>
    <dbReference type="NCBI Taxonomy" id="1544735"/>
    <lineage>
        <taxon>Bacteria</taxon>
        <taxon>Bacillati</taxon>
        <taxon>Actinomycetota</taxon>
        <taxon>Actinomycetes</taxon>
        <taxon>Micromonosporales</taxon>
        <taxon>Micromonosporaceae</taxon>
        <taxon>Plantactinospora</taxon>
    </lineage>
</organism>
<evidence type="ECO:0000256" key="1">
    <source>
        <dbReference type="SAM" id="MobiDB-lite"/>
    </source>
</evidence>
<evidence type="ECO:0000259" key="2">
    <source>
        <dbReference type="Pfam" id="PF00109"/>
    </source>
</evidence>
<reference evidence="3 4" key="1">
    <citation type="submission" date="2024-01" db="EMBL/GenBank/DDBJ databases">
        <title>Genome insights into Plantactinospora sonchi sp. nov.</title>
        <authorList>
            <person name="Wang L."/>
        </authorList>
    </citation>
    <scope>NUCLEOTIDE SEQUENCE [LARGE SCALE GENOMIC DNA]</scope>
    <source>
        <strain evidence="3 4">NEAU-QY2</strain>
    </source>
</reference>
<dbReference type="InterPro" id="IPR014030">
    <property type="entry name" value="Ketoacyl_synth_N"/>
</dbReference>
<dbReference type="Pfam" id="PF00109">
    <property type="entry name" value="ketoacyl-synt"/>
    <property type="match status" value="1"/>
</dbReference>
<comment type="caution">
    <text evidence="3">The sequence shown here is derived from an EMBL/GenBank/DDBJ whole genome shotgun (WGS) entry which is preliminary data.</text>
</comment>
<dbReference type="Proteomes" id="UP001332243">
    <property type="component" value="Unassembled WGS sequence"/>
</dbReference>
<feature type="region of interest" description="Disordered" evidence="1">
    <location>
        <begin position="100"/>
        <end position="136"/>
    </location>
</feature>
<feature type="compositionally biased region" description="Low complexity" evidence="1">
    <location>
        <begin position="126"/>
        <end position="135"/>
    </location>
</feature>
<dbReference type="RefSeq" id="WP_331217418.1">
    <property type="nucleotide sequence ID" value="NZ_JAZGQK010000028.1"/>
</dbReference>
<feature type="domain" description="Beta-ketoacyl synthase-like N-terminal" evidence="2">
    <location>
        <begin position="142"/>
        <end position="242"/>
    </location>
</feature>
<gene>
    <name evidence="3" type="ORF">V1633_28765</name>
</gene>
<protein>
    <submittedName>
        <fullName evidence="3">Beta-ketoacyl synthase N-terminal-like domain-containing protein</fullName>
    </submittedName>
</protein>
<name>A0ABU7S139_9ACTN</name>
<evidence type="ECO:0000313" key="4">
    <source>
        <dbReference type="Proteomes" id="UP001332243"/>
    </source>
</evidence>
<dbReference type="SUPFAM" id="SSF53901">
    <property type="entry name" value="Thiolase-like"/>
    <property type="match status" value="1"/>
</dbReference>